<dbReference type="PANTHER" id="PTHR36848">
    <property type="entry name" value="DNA-BINDING PROTEIN (PUTATIVE SECRETED PROTEIN)-RELATED"/>
    <property type="match status" value="1"/>
</dbReference>
<gene>
    <name evidence="2" type="ordered locus">Snas_3281</name>
</gene>
<dbReference type="GO" id="GO:0016787">
    <property type="term" value="F:hydrolase activity"/>
    <property type="evidence" value="ECO:0007669"/>
    <property type="project" value="UniProtKB-KW"/>
</dbReference>
<accession>D3PUD7</accession>
<feature type="region of interest" description="Disordered" evidence="1">
    <location>
        <begin position="952"/>
        <end position="973"/>
    </location>
</feature>
<proteinExistence type="predicted"/>
<sequence>MSDYYGPVPLWWWSGAPLHTERLNWQLDRLMDGGIRQAVVISLAPTGPLWGCPGDEPEFMSDEWWEIFTAVCAHAERRGFGLWFYDQLGFSGANIQGRVVAAHPSARGQRLTREGPVASGFDYLNPDACALLFDAVHGELERRVGHYFGTVLKGTFQDELPSIPSWTAGFSDAFASRRGYRLEPHIEALWSDIGADTGPVRRDYQLTRAELAEEAFFKPLHDWHAERGLLVGCDQQEPARGGHTAAGVRYYADYARTHRWFSAPGSDHWGDGKRHSSLAHAHGHSRTWIEAFHSTGWGGTLEETLDWLIPWLRAGANLYNPHAVYYSTEQGRFDWAPPSTCWRQPYWRHYPVFAETVATLCEAVAEGTHVCDVALLDPVATVQHDLPPFADEEPFFNDSGDWPTAHRTYQDLAGWMTWHDFRTGLLDRLGIDFDVLDEPSIQKAGAAMTLAGERYRVVVLPAARVLEPATARVLVEFAQAGGTLIAVGELPQRAAGRGDDDTEVERLRRLFTDGAAIACADLDEAATALSGLPRRVDADVPTLLREAPDGSHLLLVPAVYPMATKASLAGDTFLSGVYTFEPPAIRDKTVTITGDFTSAEAVALTGGAARPLPVERDGDRLRVTVSFDEAPVALIRLTTEVPTEPAPAPTPSRRLALDGDWTGRPESTLDYRHGDFPGPDAIQIWRMDGQRATFGEWATLRRPGGDWEPVTFSQTWGPGDKPDGFPRVHDNRGYVPEEFITIGTMRTGDTAELRAELAVDAAGEYVLVVGAPTAKTITVDGEELPAGNGYHAECPVTLSAGRHRIEVTFTALTDEVASASYVLMSRADWRPRPQWLRPATEAPVGTTFHSDISGTVRVLLATVGDVVLRLNGKELARHGEFDNYTWRRMPRMAIYDSTVAAGDNHLSLEFGDTEAQALVEVSLPGDKWVVSGSSGWDASVVDHRMHFDPQVLTARPRPRPDTAPLTSGDTGQRRLRLRLPPGTVELTVPARAEFTASFRGAPLPVAEPIRLPQPASGGEVVELSFPHDDRWPGGAQLTGPVTVHTQTGPVTLGDWAEIGLGDFSGALVYETEVSRPAPVTARLHLGEVRGTAEVHVNGEPAGVRPWSPYTFEVRLAAGTNRLAVTVHNTLAPYLAAVNPLAGTLPGQERSGLFGPVSLEVFDD</sequence>
<dbReference type="KEGG" id="sna:Snas_3281"/>
<dbReference type="Gene3D" id="2.60.120.260">
    <property type="entry name" value="Galactose-binding domain-like"/>
    <property type="match status" value="1"/>
</dbReference>
<dbReference type="AlphaFoldDB" id="D3PUD7"/>
<organism evidence="2 3">
    <name type="scientific">Stackebrandtia nassauensis (strain DSM 44728 / CIP 108903 / NRRL B-16338 / NBRC 102104 / LLR-40K-21)</name>
    <dbReference type="NCBI Taxonomy" id="446470"/>
    <lineage>
        <taxon>Bacteria</taxon>
        <taxon>Bacillati</taxon>
        <taxon>Actinomycetota</taxon>
        <taxon>Actinomycetes</taxon>
        <taxon>Glycomycetales</taxon>
        <taxon>Glycomycetaceae</taxon>
        <taxon>Stackebrandtia</taxon>
    </lineage>
</organism>
<evidence type="ECO:0000313" key="3">
    <source>
        <dbReference type="Proteomes" id="UP000000844"/>
    </source>
</evidence>
<keyword evidence="2" id="KW-0378">Hydrolase</keyword>
<dbReference type="OrthoDB" id="9761519at2"/>
<reference evidence="2 3" key="1">
    <citation type="journal article" date="2009" name="Stand. Genomic Sci.">
        <title>Complete genome sequence of Stackebrandtia nassauensis type strain (LLR-40K-21).</title>
        <authorList>
            <person name="Munk C."/>
            <person name="Lapidus A."/>
            <person name="Copeland A."/>
            <person name="Jando M."/>
            <person name="Mayilraj S."/>
            <person name="Glavina Del Rio T."/>
            <person name="Nolan M."/>
            <person name="Chen F."/>
            <person name="Lucas S."/>
            <person name="Tice H."/>
            <person name="Cheng J.F."/>
            <person name="Han C."/>
            <person name="Detter J.C."/>
            <person name="Bruce D."/>
            <person name="Goodwin L."/>
            <person name="Chain P."/>
            <person name="Pitluck S."/>
            <person name="Goker M."/>
            <person name="Ovchinikova G."/>
            <person name="Pati A."/>
            <person name="Ivanova N."/>
            <person name="Mavromatis K."/>
            <person name="Chen A."/>
            <person name="Palaniappan K."/>
            <person name="Land M."/>
            <person name="Hauser L."/>
            <person name="Chang Y.J."/>
            <person name="Jeffries C.D."/>
            <person name="Bristow J."/>
            <person name="Eisen J.A."/>
            <person name="Markowitz V."/>
            <person name="Hugenholtz P."/>
            <person name="Kyrpides N.C."/>
            <person name="Klenk H.P."/>
        </authorList>
    </citation>
    <scope>NUCLEOTIDE SEQUENCE [LARGE SCALE GENOMIC DNA]</scope>
    <source>
        <strain evidence="3">DSM 44728 / CIP 108903 / NRRL B-16338 / NBRC 102104 / LLR-40K-21</strain>
    </source>
</reference>
<dbReference type="CDD" id="cd03143">
    <property type="entry name" value="A4_beta-galactosidase_middle_domain"/>
    <property type="match status" value="1"/>
</dbReference>
<evidence type="ECO:0000256" key="1">
    <source>
        <dbReference type="SAM" id="MobiDB-lite"/>
    </source>
</evidence>
<name>D3PUD7_STANL</name>
<dbReference type="HOGENOM" id="CLU_260005_0_0_11"/>
<dbReference type="PANTHER" id="PTHR36848:SF2">
    <property type="entry name" value="SECRETED PROTEIN"/>
    <property type="match status" value="1"/>
</dbReference>
<dbReference type="Gene3D" id="3.40.50.880">
    <property type="match status" value="1"/>
</dbReference>
<dbReference type="InterPro" id="IPR029062">
    <property type="entry name" value="Class_I_gatase-like"/>
</dbReference>
<dbReference type="EMBL" id="CP001778">
    <property type="protein sequence ID" value="ADD42950.1"/>
    <property type="molecule type" value="Genomic_DNA"/>
</dbReference>
<keyword evidence="3" id="KW-1185">Reference proteome</keyword>
<dbReference type="SUPFAM" id="SSF49785">
    <property type="entry name" value="Galactose-binding domain-like"/>
    <property type="match status" value="1"/>
</dbReference>
<dbReference type="eggNOG" id="COG2878">
    <property type="taxonomic scope" value="Bacteria"/>
</dbReference>
<dbReference type="RefSeq" id="WP_013018521.1">
    <property type="nucleotide sequence ID" value="NC_013947.1"/>
</dbReference>
<dbReference type="InterPro" id="IPR053161">
    <property type="entry name" value="Ulvan_degrading_GH"/>
</dbReference>
<dbReference type="STRING" id="446470.Snas_3281"/>
<protein>
    <submittedName>
        <fullName evidence="2">Glycoside hydrolase family 2 sugar binding protein</fullName>
    </submittedName>
</protein>
<dbReference type="InterPro" id="IPR008979">
    <property type="entry name" value="Galactose-bd-like_sf"/>
</dbReference>
<feature type="region of interest" description="Disordered" evidence="1">
    <location>
        <begin position="641"/>
        <end position="660"/>
    </location>
</feature>
<dbReference type="Proteomes" id="UP000000844">
    <property type="component" value="Chromosome"/>
</dbReference>
<evidence type="ECO:0000313" key="2">
    <source>
        <dbReference type="EMBL" id="ADD42950.1"/>
    </source>
</evidence>